<reference evidence="1 2" key="1">
    <citation type="journal article" date="2022" name="bioRxiv">
        <title>Genomics of Preaxostyla Flagellates Illuminates Evolutionary Transitions and the Path Towards Mitochondrial Loss.</title>
        <authorList>
            <person name="Novak L.V.F."/>
            <person name="Treitli S.C."/>
            <person name="Pyrih J."/>
            <person name="Halakuc P."/>
            <person name="Pipaliya S.V."/>
            <person name="Vacek V."/>
            <person name="Brzon O."/>
            <person name="Soukal P."/>
            <person name="Eme L."/>
            <person name="Dacks J.B."/>
            <person name="Karnkowska A."/>
            <person name="Elias M."/>
            <person name="Hampl V."/>
        </authorList>
    </citation>
    <scope>NUCLEOTIDE SEQUENCE [LARGE SCALE GENOMIC DNA]</scope>
    <source>
        <strain evidence="1">NAU3</strain>
        <tissue evidence="1">Gut</tissue>
    </source>
</reference>
<keyword evidence="2" id="KW-1185">Reference proteome</keyword>
<proteinExistence type="predicted"/>
<dbReference type="Proteomes" id="UP001281761">
    <property type="component" value="Unassembled WGS sequence"/>
</dbReference>
<dbReference type="EMBL" id="JARBJD010000670">
    <property type="protein sequence ID" value="KAK2940443.1"/>
    <property type="molecule type" value="Genomic_DNA"/>
</dbReference>
<accession>A0ABQ9WM89</accession>
<evidence type="ECO:0000313" key="2">
    <source>
        <dbReference type="Proteomes" id="UP001281761"/>
    </source>
</evidence>
<evidence type="ECO:0000313" key="1">
    <source>
        <dbReference type="EMBL" id="KAK2940443.1"/>
    </source>
</evidence>
<gene>
    <name evidence="1" type="ORF">BLNAU_24644</name>
</gene>
<sequence>MFPSHFDFSASVRHALVKADLIHQLINTLNPQSLSFEEAEDIHINIMAIIDHSLHPATPIGLTQMPIKSADDEQDVHETVLKQVLVPSEEYICHLCVNRCLIMDDDLSHEFMLLLAEILRICPYNQQTMALLFLSLKGHPSLLLRQHSHCSFVEVKASMNKLLSQMELS</sequence>
<comment type="caution">
    <text evidence="1">The sequence shown here is derived from an EMBL/GenBank/DDBJ whole genome shotgun (WGS) entry which is preliminary data.</text>
</comment>
<name>A0ABQ9WM89_9EUKA</name>
<organism evidence="1 2">
    <name type="scientific">Blattamonas nauphoetae</name>
    <dbReference type="NCBI Taxonomy" id="2049346"/>
    <lineage>
        <taxon>Eukaryota</taxon>
        <taxon>Metamonada</taxon>
        <taxon>Preaxostyla</taxon>
        <taxon>Oxymonadida</taxon>
        <taxon>Blattamonas</taxon>
    </lineage>
</organism>
<protein>
    <submittedName>
        <fullName evidence="1">Uncharacterized protein</fullName>
    </submittedName>
</protein>